<dbReference type="OrthoDB" id="9974378at2759"/>
<reference evidence="1 2" key="1">
    <citation type="journal article" date="2008" name="Nature">
        <title>The genome of the model beetle and pest Tribolium castaneum.</title>
        <authorList>
            <consortium name="Tribolium Genome Sequencing Consortium"/>
            <person name="Richards S."/>
            <person name="Gibbs R.A."/>
            <person name="Weinstock G.M."/>
            <person name="Brown S.J."/>
            <person name="Denell R."/>
            <person name="Beeman R.W."/>
            <person name="Gibbs R."/>
            <person name="Beeman R.W."/>
            <person name="Brown S.J."/>
            <person name="Bucher G."/>
            <person name="Friedrich M."/>
            <person name="Grimmelikhuijzen C.J."/>
            <person name="Klingler M."/>
            <person name="Lorenzen M."/>
            <person name="Richards S."/>
            <person name="Roth S."/>
            <person name="Schroder R."/>
            <person name="Tautz D."/>
            <person name="Zdobnov E.M."/>
            <person name="Muzny D."/>
            <person name="Gibbs R.A."/>
            <person name="Weinstock G.M."/>
            <person name="Attaway T."/>
            <person name="Bell S."/>
            <person name="Buhay C.J."/>
            <person name="Chandrabose M.N."/>
            <person name="Chavez D."/>
            <person name="Clerk-Blankenburg K.P."/>
            <person name="Cree A."/>
            <person name="Dao M."/>
            <person name="Davis C."/>
            <person name="Chacko J."/>
            <person name="Dinh H."/>
            <person name="Dugan-Rocha S."/>
            <person name="Fowler G."/>
            <person name="Garner T.T."/>
            <person name="Garnes J."/>
            <person name="Gnirke A."/>
            <person name="Hawes A."/>
            <person name="Hernandez J."/>
            <person name="Hines S."/>
            <person name="Holder M."/>
            <person name="Hume J."/>
            <person name="Jhangiani S.N."/>
            <person name="Joshi V."/>
            <person name="Khan Z.M."/>
            <person name="Jackson L."/>
            <person name="Kovar C."/>
            <person name="Kowis A."/>
            <person name="Lee S."/>
            <person name="Lewis L.R."/>
            <person name="Margolis J."/>
            <person name="Morgan M."/>
            <person name="Nazareth L.V."/>
            <person name="Nguyen N."/>
            <person name="Okwuonu G."/>
            <person name="Parker D."/>
            <person name="Richards S."/>
            <person name="Ruiz S.J."/>
            <person name="Santibanez J."/>
            <person name="Savard J."/>
            <person name="Scherer S.E."/>
            <person name="Schneider B."/>
            <person name="Sodergren E."/>
            <person name="Tautz D."/>
            <person name="Vattahil S."/>
            <person name="Villasana D."/>
            <person name="White C.S."/>
            <person name="Wright R."/>
            <person name="Park Y."/>
            <person name="Beeman R.W."/>
            <person name="Lord J."/>
            <person name="Oppert B."/>
            <person name="Lorenzen M."/>
            <person name="Brown S."/>
            <person name="Wang L."/>
            <person name="Savard J."/>
            <person name="Tautz D."/>
            <person name="Richards S."/>
            <person name="Weinstock G."/>
            <person name="Gibbs R.A."/>
            <person name="Liu Y."/>
            <person name="Worley K."/>
            <person name="Weinstock G."/>
            <person name="Elsik C.G."/>
            <person name="Reese J.T."/>
            <person name="Elhaik E."/>
            <person name="Landan G."/>
            <person name="Graur D."/>
            <person name="Arensburger P."/>
            <person name="Atkinson P."/>
            <person name="Beeman R.W."/>
            <person name="Beidler J."/>
            <person name="Brown S.J."/>
            <person name="Demuth J.P."/>
            <person name="Drury D.W."/>
            <person name="Du Y.Z."/>
            <person name="Fujiwara H."/>
            <person name="Lorenzen M."/>
            <person name="Maselli V."/>
            <person name="Osanai M."/>
            <person name="Park Y."/>
            <person name="Robertson H.M."/>
            <person name="Tu Z."/>
            <person name="Wang J.J."/>
            <person name="Wang S."/>
            <person name="Richards S."/>
            <person name="Song H."/>
            <person name="Zhang L."/>
            <person name="Sodergren E."/>
            <person name="Werner D."/>
            <person name="Stanke M."/>
            <person name="Morgenstern B."/>
            <person name="Solovyev V."/>
            <person name="Kosarev P."/>
            <person name="Brown G."/>
            <person name="Chen H.C."/>
            <person name="Ermolaeva O."/>
            <person name="Hlavina W."/>
            <person name="Kapustin Y."/>
            <person name="Kiryutin B."/>
            <person name="Kitts P."/>
            <person name="Maglott D."/>
            <person name="Pruitt K."/>
            <person name="Sapojnikov V."/>
            <person name="Souvorov A."/>
            <person name="Mackey A.J."/>
            <person name="Waterhouse R.M."/>
            <person name="Wyder S."/>
            <person name="Zdobnov E.M."/>
            <person name="Zdobnov E.M."/>
            <person name="Wyder S."/>
            <person name="Kriventseva E.V."/>
            <person name="Kadowaki T."/>
            <person name="Bork P."/>
            <person name="Aranda M."/>
            <person name="Bao R."/>
            <person name="Beermann A."/>
            <person name="Berns N."/>
            <person name="Bolognesi R."/>
            <person name="Bonneton F."/>
            <person name="Bopp D."/>
            <person name="Brown S.J."/>
            <person name="Bucher G."/>
            <person name="Butts T."/>
            <person name="Chaumot A."/>
            <person name="Denell R.E."/>
            <person name="Ferrier D.E."/>
            <person name="Friedrich M."/>
            <person name="Gordon C.M."/>
            <person name="Jindra M."/>
            <person name="Klingler M."/>
            <person name="Lan Q."/>
            <person name="Lattorff H.M."/>
            <person name="Laudet V."/>
            <person name="von Levetsow C."/>
            <person name="Liu Z."/>
            <person name="Lutz R."/>
            <person name="Lynch J.A."/>
            <person name="da Fonseca R.N."/>
            <person name="Posnien N."/>
            <person name="Reuter R."/>
            <person name="Roth S."/>
            <person name="Savard J."/>
            <person name="Schinko J.B."/>
            <person name="Schmitt C."/>
            <person name="Schoppmeier M."/>
            <person name="Schroder R."/>
            <person name="Shippy T.D."/>
            <person name="Simonnet F."/>
            <person name="Marques-Souza H."/>
            <person name="Tautz D."/>
            <person name="Tomoyasu Y."/>
            <person name="Trauner J."/>
            <person name="Van der Zee M."/>
            <person name="Vervoort M."/>
            <person name="Wittkopp N."/>
            <person name="Wimmer E.A."/>
            <person name="Yang X."/>
            <person name="Jones A.K."/>
            <person name="Sattelle D.B."/>
            <person name="Ebert P.R."/>
            <person name="Nelson D."/>
            <person name="Scott J.G."/>
            <person name="Beeman R.W."/>
            <person name="Muthukrishnan S."/>
            <person name="Kramer K.J."/>
            <person name="Arakane Y."/>
            <person name="Beeman R.W."/>
            <person name="Zhu Q."/>
            <person name="Hogenkamp D."/>
            <person name="Dixit R."/>
            <person name="Oppert B."/>
            <person name="Jiang H."/>
            <person name="Zou Z."/>
            <person name="Marshall J."/>
            <person name="Elpidina E."/>
            <person name="Vinokurov K."/>
            <person name="Oppert C."/>
            <person name="Zou Z."/>
            <person name="Evans J."/>
            <person name="Lu Z."/>
            <person name="Zhao P."/>
            <person name="Sumathipala N."/>
            <person name="Altincicek B."/>
            <person name="Vilcinskas A."/>
            <person name="Williams M."/>
            <person name="Hultmark D."/>
            <person name="Hetru C."/>
            <person name="Jiang H."/>
            <person name="Grimmelikhuijzen C.J."/>
            <person name="Hauser F."/>
            <person name="Cazzamali G."/>
            <person name="Williamson M."/>
            <person name="Park Y."/>
            <person name="Li B."/>
            <person name="Tanaka Y."/>
            <person name="Predel R."/>
            <person name="Neupert S."/>
            <person name="Schachtner J."/>
            <person name="Verleyen P."/>
            <person name="Raible F."/>
            <person name="Bork P."/>
            <person name="Friedrich M."/>
            <person name="Walden K.K."/>
            <person name="Robertson H.M."/>
            <person name="Angeli S."/>
            <person name="Foret S."/>
            <person name="Bucher G."/>
            <person name="Schuetz S."/>
            <person name="Maleszka R."/>
            <person name="Wimmer E.A."/>
            <person name="Beeman R.W."/>
            <person name="Lorenzen M."/>
            <person name="Tomoyasu Y."/>
            <person name="Miller S.C."/>
            <person name="Grossmann D."/>
            <person name="Bucher G."/>
        </authorList>
    </citation>
    <scope>NUCLEOTIDE SEQUENCE [LARGE SCALE GENOMIC DNA]</scope>
    <source>
        <strain evidence="1 2">Georgia GA2</strain>
    </source>
</reference>
<gene>
    <name evidence="1" type="primary">AUGUSTUS-3.0.2_15784</name>
    <name evidence="1" type="ORF">TcasGA2_TC015784</name>
</gene>
<evidence type="ECO:0000313" key="1">
    <source>
        <dbReference type="EMBL" id="EFA05581.1"/>
    </source>
</evidence>
<dbReference type="HOGENOM" id="CLU_019238_0_0_1"/>
<protein>
    <submittedName>
        <fullName evidence="1">N-acetyllactosaminide beta-1,3-N-acetylglucosaminyltransferase-like Protein</fullName>
    </submittedName>
</protein>
<proteinExistence type="predicted"/>
<dbReference type="PANTHER" id="PTHR47412:SF1">
    <property type="entry name" value="FI01434P-RELATED"/>
    <property type="match status" value="1"/>
</dbReference>
<dbReference type="Pfam" id="PF13896">
    <property type="entry name" value="Glyco_transf_49"/>
    <property type="match status" value="1"/>
</dbReference>
<keyword evidence="2" id="KW-1185">Reference proteome</keyword>
<dbReference type="InParanoid" id="D2A3Y4"/>
<dbReference type="eggNOG" id="KOG3765">
    <property type="taxonomic scope" value="Eukaryota"/>
</dbReference>
<reference evidence="1 2" key="2">
    <citation type="journal article" date="2010" name="Nucleic Acids Res.">
        <title>BeetleBase in 2010: revisions to provide comprehensive genomic information for Tribolium castaneum.</title>
        <authorList>
            <person name="Kim H.S."/>
            <person name="Murphy T."/>
            <person name="Xia J."/>
            <person name="Caragea D."/>
            <person name="Park Y."/>
            <person name="Beeman R.W."/>
            <person name="Lorenzen M.D."/>
            <person name="Butcher S."/>
            <person name="Manak J.R."/>
            <person name="Brown S.J."/>
        </authorList>
    </citation>
    <scope>GENOME REANNOTATION</scope>
    <source>
        <strain evidence="1 2">Georgia GA2</strain>
    </source>
</reference>
<dbReference type="KEGG" id="tca:107398128"/>
<dbReference type="Proteomes" id="UP000007266">
    <property type="component" value="Linkage group 6"/>
</dbReference>
<name>D2A3Y4_TRICA</name>
<dbReference type="OMA" id="NISHWFN"/>
<dbReference type="PhylomeDB" id="D2A3Y4"/>
<accession>D2A3Y4</accession>
<evidence type="ECO:0000313" key="2">
    <source>
        <dbReference type="Proteomes" id="UP000007266"/>
    </source>
</evidence>
<dbReference type="PANTHER" id="PTHR47412">
    <property type="entry name" value="FI01434P-RELATED"/>
    <property type="match status" value="1"/>
</dbReference>
<dbReference type="EMBL" id="KQ971348">
    <property type="protein sequence ID" value="EFA05581.1"/>
    <property type="molecule type" value="Genomic_DNA"/>
</dbReference>
<organism evidence="1 2">
    <name type="scientific">Tribolium castaneum</name>
    <name type="common">Red flour beetle</name>
    <dbReference type="NCBI Taxonomy" id="7070"/>
    <lineage>
        <taxon>Eukaryota</taxon>
        <taxon>Metazoa</taxon>
        <taxon>Ecdysozoa</taxon>
        <taxon>Arthropoda</taxon>
        <taxon>Hexapoda</taxon>
        <taxon>Insecta</taxon>
        <taxon>Pterygota</taxon>
        <taxon>Neoptera</taxon>
        <taxon>Endopterygota</taxon>
        <taxon>Coleoptera</taxon>
        <taxon>Polyphaga</taxon>
        <taxon>Cucujiformia</taxon>
        <taxon>Tenebrionidae</taxon>
        <taxon>Tenebrionidae incertae sedis</taxon>
        <taxon>Tribolium</taxon>
    </lineage>
</organism>
<sequence>MAKILPFCALFLVTLIVIYLWNVSNSINYELEAKEETLLLSDYERSQRGDPSNFSQILQQVKHITGCLDRPMEPKIQQRGDYWVLYNYIVAQKRFKCHESVTITTLGDFTFLDNILPMVERWKGPISVALHAPGTDFNAALDAIKHLRCHSALVREFVTFHIFFPSGHMPPKNLKTYDFEDDHECPETLLLPNSTYKSAHQLVFPINLARNIAREMAQTHFIFPLDIELYPSPYLIPKFLKMIAQNGPWATPRVYPLAVFEIETGQKIPDNKTQVQAMLAKNLAVPFHHNICAQCHDIPKALKWQKTAETPGLRVFYSAKRKGEYVHWEPFYITTHQEPLYDERFTWEGQKDKLVQGFVLCILDYDFMILDNAFLVHKPGIKVKTMDERRQAMTDLTDMSIKTEIMPQLEILFGRRGGCEV</sequence>
<dbReference type="AlphaFoldDB" id="D2A3Y4"/>